<dbReference type="PROSITE" id="PS51419">
    <property type="entry name" value="RAB"/>
    <property type="match status" value="1"/>
</dbReference>
<reference evidence="5 6" key="1">
    <citation type="journal article" date="2013" name="Genome Biol.">
        <title>Genome of Acanthamoeba castellanii highlights extensive lateral gene transfer and early evolution of tyrosine kinase signaling.</title>
        <authorList>
            <person name="Clarke M."/>
            <person name="Lohan A.J."/>
            <person name="Liu B."/>
            <person name="Lagkouvardos I."/>
            <person name="Roy S."/>
            <person name="Zafar N."/>
            <person name="Bertelli C."/>
            <person name="Schilde C."/>
            <person name="Kianianmomeni A."/>
            <person name="Burglin T.R."/>
            <person name="Frech C."/>
            <person name="Turcotte B."/>
            <person name="Kopec K.O."/>
            <person name="Synnott J.M."/>
            <person name="Choo C."/>
            <person name="Paponov I."/>
            <person name="Finkler A."/>
            <person name="Soon Heng Tan C."/>
            <person name="Hutchins A.P."/>
            <person name="Weinmeier T."/>
            <person name="Rattei T."/>
            <person name="Chu J.S."/>
            <person name="Gimenez G."/>
            <person name="Irimia M."/>
            <person name="Rigden D.J."/>
            <person name="Fitzpatrick D.A."/>
            <person name="Lorenzo-Morales J."/>
            <person name="Bateman A."/>
            <person name="Chiu C.H."/>
            <person name="Tang P."/>
            <person name="Hegemann P."/>
            <person name="Fromm H."/>
            <person name="Raoult D."/>
            <person name="Greub G."/>
            <person name="Miranda-Saavedra D."/>
            <person name="Chen N."/>
            <person name="Nash P."/>
            <person name="Ginger M.L."/>
            <person name="Horn M."/>
            <person name="Schaap P."/>
            <person name="Caler L."/>
            <person name="Loftus B."/>
        </authorList>
    </citation>
    <scope>NUCLEOTIDE SEQUENCE [LARGE SCALE GENOMIC DNA]</scope>
    <source>
        <strain evidence="5 6">Neff</strain>
    </source>
</reference>
<sequence>MKSSTSNIKNASNNHNNYSSSSDGIGQPRRNSAATTNGGGAAAATGKKGRVSLETARRDSVGKEYLYKVLVVGCAATGKTSLIHRTVEGHFSGQYKSTIGVDFALKSLERDQHKIFVQLWDIAGQERFSSLTRVYYRDAVGAFVVIDATADLKTSLESAKKWKDDVDDKVKLPNGEHLPVVLIANKSDLLGNIHNINESEIDEFAKANKFAGWLATSAKENINVEEAVGALVDKILQNAERNCLLERSQGPSLDERVRSLELYRELHGNDSGGCC</sequence>
<keyword evidence="2" id="KW-0547">Nucleotide-binding</keyword>
<dbReference type="VEuPathDB" id="AmoebaDB:ACA1_181840"/>
<evidence type="ECO:0000256" key="3">
    <source>
        <dbReference type="ARBA" id="ARBA00023134"/>
    </source>
</evidence>
<dbReference type="SMR" id="L8H6Y7"/>
<gene>
    <name evidence="5" type="ORF">ACA1_181840</name>
</gene>
<dbReference type="InterPro" id="IPR001806">
    <property type="entry name" value="Small_GTPase"/>
</dbReference>
<organism evidence="5 6">
    <name type="scientific">Acanthamoeba castellanii (strain ATCC 30010 / Neff)</name>
    <dbReference type="NCBI Taxonomy" id="1257118"/>
    <lineage>
        <taxon>Eukaryota</taxon>
        <taxon>Amoebozoa</taxon>
        <taxon>Discosea</taxon>
        <taxon>Longamoebia</taxon>
        <taxon>Centramoebida</taxon>
        <taxon>Acanthamoebidae</taxon>
        <taxon>Acanthamoeba</taxon>
    </lineage>
</organism>
<dbReference type="AlphaFoldDB" id="L8H6Y7"/>
<dbReference type="GeneID" id="14922159"/>
<dbReference type="GO" id="GO:0005525">
    <property type="term" value="F:GTP binding"/>
    <property type="evidence" value="ECO:0007669"/>
    <property type="project" value="UniProtKB-KW"/>
</dbReference>
<dbReference type="OMA" id="NAERNCL"/>
<accession>L8H6Y7</accession>
<dbReference type="GO" id="GO:0005764">
    <property type="term" value="C:lysosome"/>
    <property type="evidence" value="ECO:0007669"/>
    <property type="project" value="TreeGrafter"/>
</dbReference>
<dbReference type="Gene3D" id="3.40.50.300">
    <property type="entry name" value="P-loop containing nucleotide triphosphate hydrolases"/>
    <property type="match status" value="1"/>
</dbReference>
<dbReference type="GO" id="GO:0005770">
    <property type="term" value="C:late endosome"/>
    <property type="evidence" value="ECO:0007669"/>
    <property type="project" value="TreeGrafter"/>
</dbReference>
<feature type="compositionally biased region" description="Low complexity" evidence="4">
    <location>
        <begin position="1"/>
        <end position="22"/>
    </location>
</feature>
<dbReference type="PROSITE" id="PS51417">
    <property type="entry name" value="ARF"/>
    <property type="match status" value="1"/>
</dbReference>
<keyword evidence="6" id="KW-1185">Reference proteome</keyword>
<evidence type="ECO:0000256" key="1">
    <source>
        <dbReference type="ARBA" id="ARBA00006270"/>
    </source>
</evidence>
<dbReference type="FunFam" id="3.40.50.300:FF:001800">
    <property type="entry name" value="Rab family GTPase"/>
    <property type="match status" value="1"/>
</dbReference>
<protein>
    <submittedName>
        <fullName evidence="5">Ras subfamily protein</fullName>
    </submittedName>
</protein>
<dbReference type="PROSITE" id="PS51420">
    <property type="entry name" value="RHO"/>
    <property type="match status" value="1"/>
</dbReference>
<dbReference type="OrthoDB" id="245989at2759"/>
<dbReference type="RefSeq" id="XP_004345828.1">
    <property type="nucleotide sequence ID" value="XM_004345778.1"/>
</dbReference>
<keyword evidence="3" id="KW-0342">GTP-binding</keyword>
<feature type="region of interest" description="Disordered" evidence="4">
    <location>
        <begin position="1"/>
        <end position="53"/>
    </location>
</feature>
<evidence type="ECO:0000256" key="2">
    <source>
        <dbReference type="ARBA" id="ARBA00022741"/>
    </source>
</evidence>
<dbReference type="PANTHER" id="PTHR47981">
    <property type="entry name" value="RAB FAMILY"/>
    <property type="match status" value="1"/>
</dbReference>
<dbReference type="Pfam" id="PF00071">
    <property type="entry name" value="Ras"/>
    <property type="match status" value="1"/>
</dbReference>
<dbReference type="GO" id="GO:0090385">
    <property type="term" value="P:phagosome-lysosome fusion"/>
    <property type="evidence" value="ECO:0007669"/>
    <property type="project" value="TreeGrafter"/>
</dbReference>
<dbReference type="SMART" id="SM00175">
    <property type="entry name" value="RAB"/>
    <property type="match status" value="1"/>
</dbReference>
<comment type="similarity">
    <text evidence="1">Belongs to the small GTPase superfamily. Rab family.</text>
</comment>
<dbReference type="PROSITE" id="PS51421">
    <property type="entry name" value="RAS"/>
    <property type="match status" value="1"/>
</dbReference>
<dbReference type="EMBL" id="KB007904">
    <property type="protein sequence ID" value="ELR21284.1"/>
    <property type="molecule type" value="Genomic_DNA"/>
</dbReference>
<dbReference type="InterPro" id="IPR005225">
    <property type="entry name" value="Small_GTP-bd"/>
</dbReference>
<dbReference type="SMART" id="SM00173">
    <property type="entry name" value="RAS"/>
    <property type="match status" value="1"/>
</dbReference>
<evidence type="ECO:0000256" key="4">
    <source>
        <dbReference type="SAM" id="MobiDB-lite"/>
    </source>
</evidence>
<evidence type="ECO:0000313" key="6">
    <source>
        <dbReference type="Proteomes" id="UP000011083"/>
    </source>
</evidence>
<dbReference type="SUPFAM" id="SSF52540">
    <property type="entry name" value="P-loop containing nucleoside triphosphate hydrolases"/>
    <property type="match status" value="1"/>
</dbReference>
<dbReference type="InterPro" id="IPR027417">
    <property type="entry name" value="P-loop_NTPase"/>
</dbReference>
<evidence type="ECO:0000313" key="5">
    <source>
        <dbReference type="EMBL" id="ELR21284.1"/>
    </source>
</evidence>
<dbReference type="NCBIfam" id="TIGR00231">
    <property type="entry name" value="small_GTP"/>
    <property type="match status" value="1"/>
</dbReference>
<dbReference type="PRINTS" id="PR00449">
    <property type="entry name" value="RASTRNSFRMNG"/>
</dbReference>
<dbReference type="PANTHER" id="PTHR47981:SF39">
    <property type="entry name" value="RAS-RELATED PROTEIN RAB"/>
    <property type="match status" value="1"/>
</dbReference>
<proteinExistence type="inferred from homology"/>
<dbReference type="GO" id="GO:0045335">
    <property type="term" value="C:phagocytic vesicle"/>
    <property type="evidence" value="ECO:0007669"/>
    <property type="project" value="TreeGrafter"/>
</dbReference>
<dbReference type="SMART" id="SM00176">
    <property type="entry name" value="RAN"/>
    <property type="match status" value="1"/>
</dbReference>
<name>L8H6Y7_ACACF</name>
<dbReference type="GO" id="GO:0003924">
    <property type="term" value="F:GTPase activity"/>
    <property type="evidence" value="ECO:0007669"/>
    <property type="project" value="InterPro"/>
</dbReference>
<dbReference type="GO" id="GO:0008333">
    <property type="term" value="P:endosome to lysosome transport"/>
    <property type="evidence" value="ECO:0007669"/>
    <property type="project" value="TreeGrafter"/>
</dbReference>
<dbReference type="SMART" id="SM00174">
    <property type="entry name" value="RHO"/>
    <property type="match status" value="1"/>
</dbReference>
<dbReference type="KEGG" id="acan:ACA1_181840"/>
<dbReference type="Proteomes" id="UP000011083">
    <property type="component" value="Unassembled WGS sequence"/>
</dbReference>